<evidence type="ECO:0000313" key="6">
    <source>
        <dbReference type="EMBL" id="MCW6534360.1"/>
    </source>
</evidence>
<dbReference type="SUPFAM" id="SSF53850">
    <property type="entry name" value="Periplasmic binding protein-like II"/>
    <property type="match status" value="1"/>
</dbReference>
<evidence type="ECO:0000256" key="2">
    <source>
        <dbReference type="ARBA" id="ARBA00023015"/>
    </source>
</evidence>
<dbReference type="InterPro" id="IPR000847">
    <property type="entry name" value="LysR_HTH_N"/>
</dbReference>
<dbReference type="SUPFAM" id="SSF46785">
    <property type="entry name" value="Winged helix' DNA-binding domain"/>
    <property type="match status" value="1"/>
</dbReference>
<keyword evidence="2" id="KW-0805">Transcription regulation</keyword>
<feature type="domain" description="HTH lysR-type" evidence="5">
    <location>
        <begin position="3"/>
        <end position="60"/>
    </location>
</feature>
<evidence type="ECO:0000256" key="3">
    <source>
        <dbReference type="ARBA" id="ARBA00023125"/>
    </source>
</evidence>
<keyword evidence="3" id="KW-0238">DNA-binding</keyword>
<reference evidence="6" key="1">
    <citation type="submission" date="2022-06" db="EMBL/GenBank/DDBJ databases">
        <title>Sphingomonas sp. nov. isolated from rhizosphere soil of tomato.</title>
        <authorList>
            <person name="Dong H."/>
            <person name="Gao R."/>
        </authorList>
    </citation>
    <scope>NUCLEOTIDE SEQUENCE</scope>
    <source>
        <strain evidence="6">MMSM24</strain>
    </source>
</reference>
<organism evidence="6 7">
    <name type="scientific">Sphingomonas lycopersici</name>
    <dbReference type="NCBI Taxonomy" id="2951807"/>
    <lineage>
        <taxon>Bacteria</taxon>
        <taxon>Pseudomonadati</taxon>
        <taxon>Pseudomonadota</taxon>
        <taxon>Alphaproteobacteria</taxon>
        <taxon>Sphingomonadales</taxon>
        <taxon>Sphingomonadaceae</taxon>
        <taxon>Sphingomonas</taxon>
    </lineage>
</organism>
<dbReference type="InterPro" id="IPR005119">
    <property type="entry name" value="LysR_subst-bd"/>
</dbReference>
<proteinExistence type="inferred from homology"/>
<dbReference type="Proteomes" id="UP001165565">
    <property type="component" value="Unassembled WGS sequence"/>
</dbReference>
<name>A0AA41Z5F5_9SPHN</name>
<gene>
    <name evidence="6" type="ORF">NEE01_06115</name>
</gene>
<dbReference type="Gene3D" id="3.40.190.290">
    <property type="match status" value="1"/>
</dbReference>
<dbReference type="EMBL" id="JANFAV010000003">
    <property type="protein sequence ID" value="MCW6534360.1"/>
    <property type="molecule type" value="Genomic_DNA"/>
</dbReference>
<keyword evidence="7" id="KW-1185">Reference proteome</keyword>
<dbReference type="Gene3D" id="1.10.10.10">
    <property type="entry name" value="Winged helix-like DNA-binding domain superfamily/Winged helix DNA-binding domain"/>
    <property type="match status" value="1"/>
</dbReference>
<evidence type="ECO:0000313" key="7">
    <source>
        <dbReference type="Proteomes" id="UP001165565"/>
    </source>
</evidence>
<protein>
    <submittedName>
        <fullName evidence="6">LysR family transcriptional regulator</fullName>
    </submittedName>
</protein>
<dbReference type="Pfam" id="PF03466">
    <property type="entry name" value="LysR_substrate"/>
    <property type="match status" value="1"/>
</dbReference>
<dbReference type="InterPro" id="IPR036390">
    <property type="entry name" value="WH_DNA-bd_sf"/>
</dbReference>
<dbReference type="InterPro" id="IPR036388">
    <property type="entry name" value="WH-like_DNA-bd_sf"/>
</dbReference>
<evidence type="ECO:0000256" key="1">
    <source>
        <dbReference type="ARBA" id="ARBA00009437"/>
    </source>
</evidence>
<dbReference type="PANTHER" id="PTHR30537">
    <property type="entry name" value="HTH-TYPE TRANSCRIPTIONAL REGULATOR"/>
    <property type="match status" value="1"/>
</dbReference>
<dbReference type="AlphaFoldDB" id="A0AA41Z5F5"/>
<evidence type="ECO:0000256" key="4">
    <source>
        <dbReference type="ARBA" id="ARBA00023163"/>
    </source>
</evidence>
<evidence type="ECO:0000259" key="5">
    <source>
        <dbReference type="PROSITE" id="PS50931"/>
    </source>
</evidence>
<accession>A0AA41Z5F5</accession>
<dbReference type="InterPro" id="IPR058163">
    <property type="entry name" value="LysR-type_TF_proteobact-type"/>
</dbReference>
<dbReference type="Pfam" id="PF00126">
    <property type="entry name" value="HTH_1"/>
    <property type="match status" value="1"/>
</dbReference>
<comment type="similarity">
    <text evidence="1">Belongs to the LysR transcriptional regulatory family.</text>
</comment>
<dbReference type="PANTHER" id="PTHR30537:SF3">
    <property type="entry name" value="TRANSCRIPTIONAL REGULATORY PROTEIN"/>
    <property type="match status" value="1"/>
</dbReference>
<dbReference type="GO" id="GO:0043565">
    <property type="term" value="F:sequence-specific DNA binding"/>
    <property type="evidence" value="ECO:0007669"/>
    <property type="project" value="TreeGrafter"/>
</dbReference>
<keyword evidence="4" id="KW-0804">Transcription</keyword>
<dbReference type="GO" id="GO:0003700">
    <property type="term" value="F:DNA-binding transcription factor activity"/>
    <property type="evidence" value="ECO:0007669"/>
    <property type="project" value="InterPro"/>
</dbReference>
<dbReference type="GO" id="GO:0006351">
    <property type="term" value="P:DNA-templated transcription"/>
    <property type="evidence" value="ECO:0007669"/>
    <property type="project" value="TreeGrafter"/>
</dbReference>
<sequence>MTPDWDDVRHFLAVAETGSTLAAGRALRVSQTTAARRVAALEEALGVILFDRRQAGYLLTPAGEALLTHARSAQDALRRLTDEASLLGRSAEGVVRLTLSPIFAFTFMMPIIGDLRIAQPSIHIEIDTTEDVRDLAGGEADIALRVSKERRGAGLVWRLLTADPWTVYCSRAYAERHGVPRHMSELVNHPFIGGGEPGVWAHYQAWLAASGLEEKVIMHHNSSTGLLAAVRAGTGLAALPCLAADTDPDLIRCVPPLKEVITHLWLVYPERLRHEPRIRAVLDFLIARVPRFTG</sequence>
<dbReference type="PROSITE" id="PS50931">
    <property type="entry name" value="HTH_LYSR"/>
    <property type="match status" value="1"/>
</dbReference>
<comment type="caution">
    <text evidence="6">The sequence shown here is derived from an EMBL/GenBank/DDBJ whole genome shotgun (WGS) entry which is preliminary data.</text>
</comment>